<reference evidence="3 4" key="1">
    <citation type="submission" date="2018-08" db="EMBL/GenBank/DDBJ databases">
        <title>A genome reference for cultivated species of the human gut microbiota.</title>
        <authorList>
            <person name="Zou Y."/>
            <person name="Xue W."/>
            <person name="Luo G."/>
        </authorList>
    </citation>
    <scope>NUCLEOTIDE SEQUENCE [LARGE SCALE GENOMIC DNA]</scope>
    <source>
        <strain evidence="3 4">OM02-12</strain>
    </source>
</reference>
<dbReference type="PANTHER" id="PTHR46558:SF11">
    <property type="entry name" value="HTH-TYPE TRANSCRIPTIONAL REGULATOR XRE"/>
    <property type="match status" value="1"/>
</dbReference>
<dbReference type="SUPFAM" id="SSF47413">
    <property type="entry name" value="lambda repressor-like DNA-binding domains"/>
    <property type="match status" value="1"/>
</dbReference>
<keyword evidence="1" id="KW-0238">DNA-binding</keyword>
<dbReference type="SMART" id="SM00530">
    <property type="entry name" value="HTH_XRE"/>
    <property type="match status" value="1"/>
</dbReference>
<feature type="domain" description="HTH cro/C1-type" evidence="2">
    <location>
        <begin position="8"/>
        <end position="62"/>
    </location>
</feature>
<name>A0A3E5GPJ0_9FIRM</name>
<dbReference type="InterPro" id="IPR001387">
    <property type="entry name" value="Cro/C1-type_HTH"/>
</dbReference>
<protein>
    <submittedName>
        <fullName evidence="3">XRE family transcriptional regulator</fullName>
    </submittedName>
</protein>
<dbReference type="Gene3D" id="1.10.260.40">
    <property type="entry name" value="lambda repressor-like DNA-binding domains"/>
    <property type="match status" value="1"/>
</dbReference>
<dbReference type="GO" id="GO:0003677">
    <property type="term" value="F:DNA binding"/>
    <property type="evidence" value="ECO:0007669"/>
    <property type="project" value="UniProtKB-KW"/>
</dbReference>
<dbReference type="InterPro" id="IPR010982">
    <property type="entry name" value="Lambda_DNA-bd_dom_sf"/>
</dbReference>
<keyword evidence="4" id="KW-1185">Reference proteome</keyword>
<dbReference type="Proteomes" id="UP000261055">
    <property type="component" value="Unassembled WGS sequence"/>
</dbReference>
<organism evidence="3 4">
    <name type="scientific">Dorea formicigenerans</name>
    <dbReference type="NCBI Taxonomy" id="39486"/>
    <lineage>
        <taxon>Bacteria</taxon>
        <taxon>Bacillati</taxon>
        <taxon>Bacillota</taxon>
        <taxon>Clostridia</taxon>
        <taxon>Lachnospirales</taxon>
        <taxon>Lachnospiraceae</taxon>
        <taxon>Dorea</taxon>
    </lineage>
</organism>
<evidence type="ECO:0000256" key="1">
    <source>
        <dbReference type="ARBA" id="ARBA00023125"/>
    </source>
</evidence>
<dbReference type="RefSeq" id="WP_105310432.1">
    <property type="nucleotide sequence ID" value="NZ_QSVQ01000020.1"/>
</dbReference>
<dbReference type="CDD" id="cd00093">
    <property type="entry name" value="HTH_XRE"/>
    <property type="match status" value="1"/>
</dbReference>
<sequence length="69" mass="7779">MEKLAIRLKELREERGLSQMAAGTALGVSRSTIAGYETKGREPDVHMLITMADFYNVSMDYLVGRKDEK</sequence>
<dbReference type="Pfam" id="PF01381">
    <property type="entry name" value="HTH_3"/>
    <property type="match status" value="1"/>
</dbReference>
<evidence type="ECO:0000313" key="4">
    <source>
        <dbReference type="Proteomes" id="UP000261055"/>
    </source>
</evidence>
<evidence type="ECO:0000313" key="3">
    <source>
        <dbReference type="EMBL" id="RGO47667.1"/>
    </source>
</evidence>
<dbReference type="EMBL" id="QSVQ01000020">
    <property type="protein sequence ID" value="RGO47667.1"/>
    <property type="molecule type" value="Genomic_DNA"/>
</dbReference>
<proteinExistence type="predicted"/>
<dbReference type="PANTHER" id="PTHR46558">
    <property type="entry name" value="TRACRIPTIONAL REGULATORY PROTEIN-RELATED-RELATED"/>
    <property type="match status" value="1"/>
</dbReference>
<evidence type="ECO:0000259" key="2">
    <source>
        <dbReference type="PROSITE" id="PS50943"/>
    </source>
</evidence>
<gene>
    <name evidence="3" type="ORF">DXB12_13960</name>
</gene>
<dbReference type="AlphaFoldDB" id="A0A3E5GPJ0"/>
<accession>A0A3E5GPJ0</accession>
<dbReference type="PROSITE" id="PS50943">
    <property type="entry name" value="HTH_CROC1"/>
    <property type="match status" value="1"/>
</dbReference>
<comment type="caution">
    <text evidence="3">The sequence shown here is derived from an EMBL/GenBank/DDBJ whole genome shotgun (WGS) entry which is preliminary data.</text>
</comment>